<dbReference type="GO" id="GO:0016301">
    <property type="term" value="F:kinase activity"/>
    <property type="evidence" value="ECO:0007669"/>
    <property type="project" value="UniProtKB-KW"/>
</dbReference>
<dbReference type="SUPFAM" id="SSF109604">
    <property type="entry name" value="HD-domain/PDEase-like"/>
    <property type="match status" value="1"/>
</dbReference>
<name>A0A2H4IAY1_9CAUD</name>
<sequence length="226" mass="25103">MLINVAKFVATTAHAGQTRKFSGLPYITHPAGVVAFLEKFNVGENILAAAWCHDVIEDTSITYESLELVIGTQVTDIVQELTNYKFPEGTSRVTEYWANVMRLVQSSHQAQTGKCGDVYDNCKDVYAQDPVYGARFIAEKFFLVRLLYLAQGDVRQAVLDLLADVYRSMTAEHRQFCLAYIGYLNEDVPASYLDLYRAAKIAAGSGTSRFVGAEDFFHGTTAIQNS</sequence>
<dbReference type="PANTHER" id="PTHR46246">
    <property type="entry name" value="GUANOSINE-3',5'-BIS(DIPHOSPHATE) 3'-PYROPHOSPHOHYDROLASE MESH1"/>
    <property type="match status" value="1"/>
</dbReference>
<dbReference type="EMBL" id="KY984068">
    <property type="protein sequence ID" value="ARW58706.1"/>
    <property type="molecule type" value="Genomic_DNA"/>
</dbReference>
<protein>
    <submittedName>
        <fullName evidence="1">GTP pyrophosphokinase</fullName>
    </submittedName>
</protein>
<dbReference type="PANTHER" id="PTHR46246:SF1">
    <property type="entry name" value="GUANOSINE-3',5'-BIS(DIPHOSPHATE) 3'-PYROPHOSPHOHYDROLASE MESH1"/>
    <property type="match status" value="1"/>
</dbReference>
<reference evidence="1 2" key="1">
    <citation type="submission" date="2017-04" db="EMBL/GenBank/DDBJ databases">
        <authorList>
            <person name="Afonso C.L."/>
            <person name="Miller P.J."/>
            <person name="Scott M.A."/>
            <person name="Spackman E."/>
            <person name="Goraichik I."/>
            <person name="Dimitrov K.M."/>
            <person name="Suarez D.L."/>
            <person name="Swayne D.E."/>
        </authorList>
    </citation>
    <scope>NUCLEOTIDE SEQUENCE [LARGE SCALE GENOMIC DNA]</scope>
</reference>
<evidence type="ECO:0000313" key="1">
    <source>
        <dbReference type="EMBL" id="ARW58706.1"/>
    </source>
</evidence>
<dbReference type="Proteomes" id="UP000240568">
    <property type="component" value="Segment"/>
</dbReference>
<organism evidence="1 2">
    <name type="scientific">Erwinia phage vB_EamM_Y3</name>
    <dbReference type="NCBI Taxonomy" id="1983553"/>
    <lineage>
        <taxon>Viruses</taxon>
        <taxon>Duplodnaviria</taxon>
        <taxon>Heunggongvirae</taxon>
        <taxon>Uroviricota</taxon>
        <taxon>Caudoviricetes</taxon>
        <taxon>Sasquatchvirus</taxon>
        <taxon>Sasquatchvirus Y3</taxon>
    </lineage>
</organism>
<accession>A0A2H4IAY1</accession>
<evidence type="ECO:0000313" key="2">
    <source>
        <dbReference type="Proteomes" id="UP000240568"/>
    </source>
</evidence>
<dbReference type="GO" id="GO:0008893">
    <property type="term" value="F:guanosine-3',5'-bis(diphosphate) 3'-diphosphatase activity"/>
    <property type="evidence" value="ECO:0007669"/>
    <property type="project" value="TreeGrafter"/>
</dbReference>
<keyword evidence="1" id="KW-0418">Kinase</keyword>
<keyword evidence="1" id="KW-0808">Transferase</keyword>
<keyword evidence="2" id="KW-1185">Reference proteome</keyword>
<dbReference type="InterPro" id="IPR052194">
    <property type="entry name" value="MESH1"/>
</dbReference>
<gene>
    <name evidence="1" type="ORF">Y3_066</name>
</gene>
<proteinExistence type="predicted"/>
<dbReference type="Pfam" id="PF13328">
    <property type="entry name" value="HD_4"/>
    <property type="match status" value="1"/>
</dbReference>
<dbReference type="Gene3D" id="1.10.3210.10">
    <property type="entry name" value="Hypothetical protein af1432"/>
    <property type="match status" value="1"/>
</dbReference>